<reference evidence="4" key="2">
    <citation type="submission" date="2014-03" db="EMBL/GenBank/DDBJ databases">
        <authorList>
            <person name="Genoscope - CEA"/>
        </authorList>
    </citation>
    <scope>NUCLEOTIDE SEQUENCE</scope>
</reference>
<dbReference type="Pfam" id="PF14816">
    <property type="entry name" value="CANIN"/>
    <property type="match status" value="1"/>
</dbReference>
<proteinExistence type="inferred from homology"/>
<evidence type="ECO:0000313" key="4">
    <source>
        <dbReference type="EMBL" id="CDQ80852.1"/>
    </source>
</evidence>
<protein>
    <recommendedName>
        <fullName evidence="3">Coiled-coil SMC6 And NSE5 INteracting (CANIN) domain-containing protein</fullName>
    </recommendedName>
</protein>
<dbReference type="InterPro" id="IPR044276">
    <property type="entry name" value="CANIN_dom"/>
</dbReference>
<dbReference type="AlphaFoldDB" id="A0A060XNQ7"/>
<name>A0A060XNQ7_ONCMY</name>
<reference evidence="4" key="1">
    <citation type="journal article" date="2014" name="Nat. Commun.">
        <title>The rainbow trout genome provides novel insights into evolution after whole-genome duplication in vertebrates.</title>
        <authorList>
            <person name="Berthelot C."/>
            <person name="Brunet F."/>
            <person name="Chalopin D."/>
            <person name="Juanchich A."/>
            <person name="Bernard M."/>
            <person name="Noel B."/>
            <person name="Bento P."/>
            <person name="Da Silva C."/>
            <person name="Labadie K."/>
            <person name="Alberti A."/>
            <person name="Aury J.M."/>
            <person name="Louis A."/>
            <person name="Dehais P."/>
            <person name="Bardou P."/>
            <person name="Montfort J."/>
            <person name="Klopp C."/>
            <person name="Cabau C."/>
            <person name="Gaspin C."/>
            <person name="Thorgaard G.H."/>
            <person name="Boussaha M."/>
            <person name="Quillet E."/>
            <person name="Guyomard R."/>
            <person name="Galiana D."/>
            <person name="Bobe J."/>
            <person name="Volff J.N."/>
            <person name="Genet C."/>
            <person name="Wincker P."/>
            <person name="Jaillon O."/>
            <person name="Roest Crollius H."/>
            <person name="Guiguen Y."/>
        </authorList>
    </citation>
    <scope>NUCLEOTIDE SEQUENCE [LARGE SCALE GENOMIC DNA]</scope>
</reference>
<accession>A0A060XNQ7</accession>
<evidence type="ECO:0000259" key="3">
    <source>
        <dbReference type="Pfam" id="PF14816"/>
    </source>
</evidence>
<sequence length="502" mass="57867">MSVHSDRLTCHQVLKALGDIACSAAEHMVLNKSERFEVWVPSIGDMTLVFMNMGVPFVALFPLENLQPPFTEGDLIEGLQISTESLSSKKEISTFPGHNFDNVVKYMCHCTSLCPRVYSDGELLLLLTVVSRVGLDTQLALQPTEHLRSLLHNLVNSIRDLDIMLPRICMSLIALTEDHHNLRWLVELLPDSMRGKQLRRHLSVSAISKLLNNRCTYIPSNTEFQLSDLRPYLSQMRPSSLLRGLATSCYRRSHHPHREREEEEDCASLDQQAYYLCYSLLALANEATNFEFFPSEQKNQLMLLSAELEKHIKSDIRESEKMLYRSRVKDLVARIYTKWHALVQRTRPLQDKLYDFWQPPPEDAVSSSQESQHSHRESDGEEEREGDRVMEVEGEEDEGDEVRIAVKTLAMEDESDEKEKTPEKLLVMEEAEEEKDIQGEEEDTFLKMEEMVELTLEDSDEEPDMEDMVAERTEVELRVTEKREAPTFQPLHKVSKSINKDV</sequence>
<feature type="region of interest" description="Disordered" evidence="2">
    <location>
        <begin position="354"/>
        <end position="445"/>
    </location>
</feature>
<feature type="compositionally biased region" description="Acidic residues" evidence="2">
    <location>
        <begin position="429"/>
        <end position="443"/>
    </location>
</feature>
<dbReference type="PANTHER" id="PTHR16046:SF9">
    <property type="entry name" value="SMC5-SMC6 COMPLEX LOCALIZATION FACTOR PROTEIN 2"/>
    <property type="match status" value="1"/>
</dbReference>
<dbReference type="STRING" id="8022.A0A060XNQ7"/>
<evidence type="ECO:0000256" key="1">
    <source>
        <dbReference type="ARBA" id="ARBA00010311"/>
    </source>
</evidence>
<gene>
    <name evidence="4" type="ORF">GSONMT00016523001</name>
</gene>
<comment type="similarity">
    <text evidence="1">Belongs to the FAM178 family.</text>
</comment>
<evidence type="ECO:0000313" key="5">
    <source>
        <dbReference type="Proteomes" id="UP000193380"/>
    </source>
</evidence>
<dbReference type="PANTHER" id="PTHR16046">
    <property type="entry name" value="SMC5-SMC6 COMPLEX LOCALIZATION FACTOR 2"/>
    <property type="match status" value="1"/>
</dbReference>
<evidence type="ECO:0000256" key="2">
    <source>
        <dbReference type="SAM" id="MobiDB-lite"/>
    </source>
</evidence>
<dbReference type="PaxDb" id="8022-A0A060XNQ7"/>
<feature type="domain" description="Coiled-coil SMC6 And NSE5 INteracting (CANIN)" evidence="3">
    <location>
        <begin position="1"/>
        <end position="216"/>
    </location>
</feature>
<dbReference type="EMBL" id="FR905667">
    <property type="protein sequence ID" value="CDQ80852.1"/>
    <property type="molecule type" value="Genomic_DNA"/>
</dbReference>
<dbReference type="Proteomes" id="UP000193380">
    <property type="component" value="Unassembled WGS sequence"/>
</dbReference>
<feature type="compositionally biased region" description="Basic and acidic residues" evidence="2">
    <location>
        <begin position="417"/>
        <end position="427"/>
    </location>
</feature>
<dbReference type="InterPro" id="IPR026161">
    <property type="entry name" value="FAM178"/>
</dbReference>
<organism evidence="4 5">
    <name type="scientific">Oncorhynchus mykiss</name>
    <name type="common">Rainbow trout</name>
    <name type="synonym">Salmo gairdneri</name>
    <dbReference type="NCBI Taxonomy" id="8022"/>
    <lineage>
        <taxon>Eukaryota</taxon>
        <taxon>Metazoa</taxon>
        <taxon>Chordata</taxon>
        <taxon>Craniata</taxon>
        <taxon>Vertebrata</taxon>
        <taxon>Euteleostomi</taxon>
        <taxon>Actinopterygii</taxon>
        <taxon>Neopterygii</taxon>
        <taxon>Teleostei</taxon>
        <taxon>Protacanthopterygii</taxon>
        <taxon>Salmoniformes</taxon>
        <taxon>Salmonidae</taxon>
        <taxon>Salmoninae</taxon>
        <taxon>Oncorhynchus</taxon>
    </lineage>
</organism>